<organism evidence="1 2">
    <name type="scientific">Striga asiatica</name>
    <name type="common">Asiatic witchweed</name>
    <name type="synonym">Buchnera asiatica</name>
    <dbReference type="NCBI Taxonomy" id="4170"/>
    <lineage>
        <taxon>Eukaryota</taxon>
        <taxon>Viridiplantae</taxon>
        <taxon>Streptophyta</taxon>
        <taxon>Embryophyta</taxon>
        <taxon>Tracheophyta</taxon>
        <taxon>Spermatophyta</taxon>
        <taxon>Magnoliopsida</taxon>
        <taxon>eudicotyledons</taxon>
        <taxon>Gunneridae</taxon>
        <taxon>Pentapetalae</taxon>
        <taxon>asterids</taxon>
        <taxon>lamiids</taxon>
        <taxon>Lamiales</taxon>
        <taxon>Orobanchaceae</taxon>
        <taxon>Buchnereae</taxon>
        <taxon>Striga</taxon>
    </lineage>
</organism>
<dbReference type="GO" id="GO:0008483">
    <property type="term" value="F:transaminase activity"/>
    <property type="evidence" value="ECO:0007669"/>
    <property type="project" value="UniProtKB-KW"/>
</dbReference>
<comment type="caution">
    <text evidence="1">The sequence shown here is derived from an EMBL/GenBank/DDBJ whole genome shotgun (WGS) entry which is preliminary data.</text>
</comment>
<sequence>MINYHKKKKSQYAKRAKDKTCKGRASISARRATTGVNPEVIELTANEDTGVEFLESKLWVLVDFPPYRDKPIFFFVGRAENLLCRFFIENCHLGWSFCCAGDDQYKQNE</sequence>
<gene>
    <name evidence="1" type="ORF">STAS_23816</name>
</gene>
<reference evidence="2" key="1">
    <citation type="journal article" date="2019" name="Curr. Biol.">
        <title>Genome Sequence of Striga asiatica Provides Insight into the Evolution of Plant Parasitism.</title>
        <authorList>
            <person name="Yoshida S."/>
            <person name="Kim S."/>
            <person name="Wafula E.K."/>
            <person name="Tanskanen J."/>
            <person name="Kim Y.M."/>
            <person name="Honaas L."/>
            <person name="Yang Z."/>
            <person name="Spallek T."/>
            <person name="Conn C.E."/>
            <person name="Ichihashi Y."/>
            <person name="Cheong K."/>
            <person name="Cui S."/>
            <person name="Der J.P."/>
            <person name="Gundlach H."/>
            <person name="Jiao Y."/>
            <person name="Hori C."/>
            <person name="Ishida J.K."/>
            <person name="Kasahara H."/>
            <person name="Kiba T."/>
            <person name="Kim M.S."/>
            <person name="Koo N."/>
            <person name="Laohavisit A."/>
            <person name="Lee Y.H."/>
            <person name="Lumba S."/>
            <person name="McCourt P."/>
            <person name="Mortimer J.C."/>
            <person name="Mutuku J.M."/>
            <person name="Nomura T."/>
            <person name="Sasaki-Sekimoto Y."/>
            <person name="Seto Y."/>
            <person name="Wang Y."/>
            <person name="Wakatake T."/>
            <person name="Sakakibara H."/>
            <person name="Demura T."/>
            <person name="Yamaguchi S."/>
            <person name="Yoneyama K."/>
            <person name="Manabe R.I."/>
            <person name="Nelson D.C."/>
            <person name="Schulman A.H."/>
            <person name="Timko M.P."/>
            <person name="dePamphilis C.W."/>
            <person name="Choi D."/>
            <person name="Shirasu K."/>
        </authorList>
    </citation>
    <scope>NUCLEOTIDE SEQUENCE [LARGE SCALE GENOMIC DNA]</scope>
    <source>
        <strain evidence="2">cv. UVA1</strain>
    </source>
</reference>
<dbReference type="AlphaFoldDB" id="A0A5A7QMY7"/>
<protein>
    <submittedName>
        <fullName evidence="1">Histidinol-phosphate aminotransferase</fullName>
    </submittedName>
</protein>
<keyword evidence="1" id="KW-0808">Transferase</keyword>
<evidence type="ECO:0000313" key="1">
    <source>
        <dbReference type="EMBL" id="GER46753.1"/>
    </source>
</evidence>
<evidence type="ECO:0000313" key="2">
    <source>
        <dbReference type="Proteomes" id="UP000325081"/>
    </source>
</evidence>
<name>A0A5A7QMY7_STRAF</name>
<keyword evidence="1" id="KW-0032">Aminotransferase</keyword>
<keyword evidence="2" id="KW-1185">Reference proteome</keyword>
<proteinExistence type="predicted"/>
<dbReference type="EMBL" id="BKCP01007626">
    <property type="protein sequence ID" value="GER46753.1"/>
    <property type="molecule type" value="Genomic_DNA"/>
</dbReference>
<accession>A0A5A7QMY7</accession>
<dbReference type="Proteomes" id="UP000325081">
    <property type="component" value="Unassembled WGS sequence"/>
</dbReference>